<sequence length="211" mass="24187">MHRRQRLIVNLAIAFLLTMLIIGDRSPSPYFELSIATKDEQSIAVPRHLLHCQLTQTLYCKIPIDHQTLIVEEILPPSLDCRARFGKQTPTCIWFQASALEAIFIEGLELTPIQIGYIKHSIKPLPTLRIFDDHEVNGSFLLGLFWFFSIFSGFNVAESVFFYAPRFYRGGNQRIKTTVAFILGAIAGLGVMCFLWINFLWLLLKFGYLGW</sequence>
<evidence type="ECO:0000256" key="1">
    <source>
        <dbReference type="SAM" id="Phobius"/>
    </source>
</evidence>
<evidence type="ECO:0000313" key="3">
    <source>
        <dbReference type="Proteomes" id="UP000658514"/>
    </source>
</evidence>
<dbReference type="Proteomes" id="UP000658514">
    <property type="component" value="Unassembled WGS sequence"/>
</dbReference>
<gene>
    <name evidence="2" type="ORF">H6G24_34180</name>
</gene>
<dbReference type="RefSeq" id="WP_190551289.1">
    <property type="nucleotide sequence ID" value="NZ_CAWPNO010000129.1"/>
</dbReference>
<dbReference type="EMBL" id="JACJQH010000090">
    <property type="protein sequence ID" value="MBD2200454.1"/>
    <property type="molecule type" value="Genomic_DNA"/>
</dbReference>
<keyword evidence="1" id="KW-1133">Transmembrane helix</keyword>
<reference evidence="2 3" key="1">
    <citation type="journal article" date="2020" name="ISME J.">
        <title>Comparative genomics reveals insights into cyanobacterial evolution and habitat adaptation.</title>
        <authorList>
            <person name="Chen M.Y."/>
            <person name="Teng W.K."/>
            <person name="Zhao L."/>
            <person name="Hu C.X."/>
            <person name="Zhou Y.K."/>
            <person name="Han B.P."/>
            <person name="Song L.R."/>
            <person name="Shu W.S."/>
        </authorList>
    </citation>
    <scope>NUCLEOTIDE SEQUENCE [LARGE SCALE GENOMIC DNA]</scope>
    <source>
        <strain evidence="2 3">FACHB-288</strain>
    </source>
</reference>
<protein>
    <submittedName>
        <fullName evidence="2">Uncharacterized protein</fullName>
    </submittedName>
</protein>
<feature type="transmembrane region" description="Helical" evidence="1">
    <location>
        <begin position="144"/>
        <end position="165"/>
    </location>
</feature>
<keyword evidence="1" id="KW-0472">Membrane</keyword>
<comment type="caution">
    <text evidence="2">The sequence shown here is derived from an EMBL/GenBank/DDBJ whole genome shotgun (WGS) entry which is preliminary data.</text>
</comment>
<accession>A0ABR8AKY5</accession>
<organism evidence="2 3">
    <name type="scientific">Calothrix parietina FACHB-288</name>
    <dbReference type="NCBI Taxonomy" id="2692896"/>
    <lineage>
        <taxon>Bacteria</taxon>
        <taxon>Bacillati</taxon>
        <taxon>Cyanobacteriota</taxon>
        <taxon>Cyanophyceae</taxon>
        <taxon>Nostocales</taxon>
        <taxon>Calotrichaceae</taxon>
        <taxon>Calothrix</taxon>
    </lineage>
</organism>
<evidence type="ECO:0000313" key="2">
    <source>
        <dbReference type="EMBL" id="MBD2200454.1"/>
    </source>
</evidence>
<proteinExistence type="predicted"/>
<name>A0ABR8AKY5_9CYAN</name>
<feature type="transmembrane region" description="Helical" evidence="1">
    <location>
        <begin position="177"/>
        <end position="204"/>
    </location>
</feature>
<feature type="transmembrane region" description="Helical" evidence="1">
    <location>
        <begin position="7"/>
        <end position="23"/>
    </location>
</feature>
<keyword evidence="3" id="KW-1185">Reference proteome</keyword>
<keyword evidence="1" id="KW-0812">Transmembrane</keyword>